<feature type="region of interest" description="Disordered" evidence="1">
    <location>
        <begin position="68"/>
        <end position="88"/>
    </location>
</feature>
<gene>
    <name evidence="2" type="ORF">ACJDU8_12540</name>
</gene>
<protein>
    <submittedName>
        <fullName evidence="2">Uncharacterized protein</fullName>
    </submittedName>
</protein>
<keyword evidence="3" id="KW-1185">Reference proteome</keyword>
<accession>A0ABW8SKT2</accession>
<organism evidence="2 3">
    <name type="scientific">Candidatus Clostridium eludens</name>
    <dbReference type="NCBI Taxonomy" id="3381663"/>
    <lineage>
        <taxon>Bacteria</taxon>
        <taxon>Bacillati</taxon>
        <taxon>Bacillota</taxon>
        <taxon>Clostridia</taxon>
        <taxon>Eubacteriales</taxon>
        <taxon>Clostridiaceae</taxon>
        <taxon>Clostridium</taxon>
    </lineage>
</organism>
<name>A0ABW8SKT2_9CLOT</name>
<dbReference type="Proteomes" id="UP001623660">
    <property type="component" value="Unassembled WGS sequence"/>
</dbReference>
<proteinExistence type="predicted"/>
<evidence type="ECO:0000256" key="1">
    <source>
        <dbReference type="SAM" id="MobiDB-lite"/>
    </source>
</evidence>
<dbReference type="RefSeq" id="WP_406792485.1">
    <property type="nucleotide sequence ID" value="NZ_JBJHZX010000017.1"/>
</dbReference>
<evidence type="ECO:0000313" key="2">
    <source>
        <dbReference type="EMBL" id="MFL0196376.1"/>
    </source>
</evidence>
<comment type="caution">
    <text evidence="2">The sequence shown here is derived from an EMBL/GenBank/DDBJ whole genome shotgun (WGS) entry which is preliminary data.</text>
</comment>
<sequence length="131" mass="15342">MNCCIFNEKKLCNNCNECYKCDLNPNKKCNNCGECLEVEGYDTKAIQIDTIIEDEDDLKDYERENPEVILSDDDTHMKNDENNSEQPEQEVCIEFIDDVDGLREILEDKNKFEKMACEEYPGLIRIIKSRQ</sequence>
<reference evidence="2 3" key="1">
    <citation type="submission" date="2024-11" db="EMBL/GenBank/DDBJ databases">
        <authorList>
            <person name="Heng Y.C."/>
            <person name="Lim A.C.H."/>
            <person name="Lee J.K.Y."/>
            <person name="Kittelmann S."/>
        </authorList>
    </citation>
    <scope>NUCLEOTIDE SEQUENCE [LARGE SCALE GENOMIC DNA]</scope>
    <source>
        <strain evidence="2 3">WILCCON 0269</strain>
    </source>
</reference>
<dbReference type="EMBL" id="JBJHZX010000017">
    <property type="protein sequence ID" value="MFL0196376.1"/>
    <property type="molecule type" value="Genomic_DNA"/>
</dbReference>
<evidence type="ECO:0000313" key="3">
    <source>
        <dbReference type="Proteomes" id="UP001623660"/>
    </source>
</evidence>